<accession>A0A8H3HNR1</accession>
<gene>
    <name evidence="1" type="ORF">RDB_LOCUS159506</name>
</gene>
<evidence type="ECO:0000313" key="1">
    <source>
        <dbReference type="EMBL" id="CAE6526009.1"/>
    </source>
</evidence>
<dbReference type="Proteomes" id="UP000663853">
    <property type="component" value="Unassembled WGS sequence"/>
</dbReference>
<dbReference type="AlphaFoldDB" id="A0A8H3HNR1"/>
<name>A0A8H3HNR1_9AGAM</name>
<comment type="caution">
    <text evidence="1">The sequence shown here is derived from an EMBL/GenBank/DDBJ whole genome shotgun (WGS) entry which is preliminary data.</text>
</comment>
<sequence length="97" mass="10326">MDTFDNFQSEYGGIGDDDTASIISGYTQRTGAGPSKHTLNAADALDLDALSIADDHVANRRSGLPNDFAGSLDDDFDVNLEDNGIGVDLPEYACRQV</sequence>
<dbReference type="EMBL" id="CAJMXA010003900">
    <property type="protein sequence ID" value="CAE6526009.1"/>
    <property type="molecule type" value="Genomic_DNA"/>
</dbReference>
<protein>
    <submittedName>
        <fullName evidence="1">Uncharacterized protein</fullName>
    </submittedName>
</protein>
<reference evidence="1" key="1">
    <citation type="submission" date="2021-01" db="EMBL/GenBank/DDBJ databases">
        <authorList>
            <person name="Kaushik A."/>
        </authorList>
    </citation>
    <scope>NUCLEOTIDE SEQUENCE</scope>
    <source>
        <strain evidence="1">AG6-10EEA</strain>
    </source>
</reference>
<proteinExistence type="predicted"/>
<organism evidence="1 2">
    <name type="scientific">Rhizoctonia solani</name>
    <dbReference type="NCBI Taxonomy" id="456999"/>
    <lineage>
        <taxon>Eukaryota</taxon>
        <taxon>Fungi</taxon>
        <taxon>Dikarya</taxon>
        <taxon>Basidiomycota</taxon>
        <taxon>Agaricomycotina</taxon>
        <taxon>Agaricomycetes</taxon>
        <taxon>Cantharellales</taxon>
        <taxon>Ceratobasidiaceae</taxon>
        <taxon>Rhizoctonia</taxon>
    </lineage>
</organism>
<evidence type="ECO:0000313" key="2">
    <source>
        <dbReference type="Proteomes" id="UP000663853"/>
    </source>
</evidence>